<protein>
    <submittedName>
        <fullName evidence="1">Isochorismatase</fullName>
    </submittedName>
</protein>
<proteinExistence type="predicted"/>
<comment type="caution">
    <text evidence="1">The sequence shown here is derived from an EMBL/GenBank/DDBJ whole genome shotgun (WGS) entry which is preliminary data.</text>
</comment>
<keyword evidence="2" id="KW-1185">Reference proteome</keyword>
<dbReference type="Proteomes" id="UP000308054">
    <property type="component" value="Unassembled WGS sequence"/>
</dbReference>
<dbReference type="OrthoDB" id="8081243at2"/>
<name>A0A4S2GYD0_9PROT</name>
<dbReference type="EMBL" id="SRXW01000004">
    <property type="protein sequence ID" value="TGY87782.1"/>
    <property type="molecule type" value="Genomic_DNA"/>
</dbReference>
<evidence type="ECO:0000313" key="1">
    <source>
        <dbReference type="EMBL" id="TGY87782.1"/>
    </source>
</evidence>
<evidence type="ECO:0000313" key="2">
    <source>
        <dbReference type="Proteomes" id="UP000308054"/>
    </source>
</evidence>
<dbReference type="RefSeq" id="WP_135996587.1">
    <property type="nucleotide sequence ID" value="NZ_CP071057.1"/>
</dbReference>
<gene>
    <name evidence="1" type="ORF">E5163_12715</name>
</gene>
<dbReference type="AlphaFoldDB" id="A0A4S2GYD0"/>
<reference evidence="1 2" key="1">
    <citation type="journal article" date="2017" name="Int. J. Syst. Evol. Microbiol.">
        <title>Marinicauda algicola sp. nov., isolated from a marine red alga Rhodosorus marinus.</title>
        <authorList>
            <person name="Jeong S.E."/>
            <person name="Jeon S.H."/>
            <person name="Chun B.H."/>
            <person name="Kim D.W."/>
            <person name="Jeon C.O."/>
        </authorList>
    </citation>
    <scope>NUCLEOTIDE SEQUENCE [LARGE SCALE GENOMIC DNA]</scope>
    <source>
        <strain evidence="1 2">JCM 31718</strain>
    </source>
</reference>
<organism evidence="1 2">
    <name type="scientific">Marinicauda algicola</name>
    <dbReference type="NCBI Taxonomy" id="2029849"/>
    <lineage>
        <taxon>Bacteria</taxon>
        <taxon>Pseudomonadati</taxon>
        <taxon>Pseudomonadota</taxon>
        <taxon>Alphaproteobacteria</taxon>
        <taxon>Maricaulales</taxon>
        <taxon>Maricaulaceae</taxon>
        <taxon>Marinicauda</taxon>
    </lineage>
</organism>
<sequence>MTTHRDPGPERNPLGGFAPYEDRPMRFAGLRKTAGWAIKVYEVWMRTARFEPDRFARGEAMALCALPDAPAPGRPGVGFLILHQGRGMDYAVLAWWDRENELPTRVFVDEGAGWRSAVTESFCVWDMQIMNAERDAYVRHVLADPRHGDLAAYLADTCPAS</sequence>
<accession>A0A4S2GYD0</accession>